<dbReference type="GO" id="GO:0003677">
    <property type="term" value="F:DNA binding"/>
    <property type="evidence" value="ECO:0007669"/>
    <property type="project" value="InterPro"/>
</dbReference>
<evidence type="ECO:0000313" key="2">
    <source>
        <dbReference type="EMBL" id="HIR01681.1"/>
    </source>
</evidence>
<evidence type="ECO:0000313" key="3">
    <source>
        <dbReference type="Proteomes" id="UP000824261"/>
    </source>
</evidence>
<comment type="caution">
    <text evidence="2">The sequence shown here is derived from an EMBL/GenBank/DDBJ whole genome shotgun (WGS) entry which is preliminary data.</text>
</comment>
<dbReference type="Gene3D" id="1.10.260.40">
    <property type="entry name" value="lambda repressor-like DNA-binding domains"/>
    <property type="match status" value="1"/>
</dbReference>
<dbReference type="InterPro" id="IPR010982">
    <property type="entry name" value="Lambda_DNA-bd_dom_sf"/>
</dbReference>
<feature type="domain" description="HTH cro/C1-type" evidence="1">
    <location>
        <begin position="16"/>
        <end position="67"/>
    </location>
</feature>
<dbReference type="InterPro" id="IPR001387">
    <property type="entry name" value="Cro/C1-type_HTH"/>
</dbReference>
<accession>A0A9D1D3T2</accession>
<dbReference type="EMBL" id="DVGB01000061">
    <property type="protein sequence ID" value="HIR01681.1"/>
    <property type="molecule type" value="Genomic_DNA"/>
</dbReference>
<name>A0A9D1D3T2_9ACTN</name>
<organism evidence="2 3">
    <name type="scientific">Candidatus Aveggerthella stercoripullorum</name>
    <dbReference type="NCBI Taxonomy" id="2840688"/>
    <lineage>
        <taxon>Bacteria</taxon>
        <taxon>Bacillati</taxon>
        <taxon>Actinomycetota</taxon>
        <taxon>Coriobacteriia</taxon>
        <taxon>Eggerthellales</taxon>
        <taxon>Eggerthellaceae</taxon>
        <taxon>Eggerthellaceae incertae sedis</taxon>
        <taxon>Candidatus Aveggerthella</taxon>
    </lineage>
</organism>
<dbReference type="Proteomes" id="UP000824261">
    <property type="component" value="Unassembled WGS sequence"/>
</dbReference>
<dbReference type="SUPFAM" id="SSF47413">
    <property type="entry name" value="lambda repressor-like DNA-binding domains"/>
    <property type="match status" value="1"/>
</dbReference>
<dbReference type="PROSITE" id="PS50943">
    <property type="entry name" value="HTH_CROC1"/>
    <property type="match status" value="1"/>
</dbReference>
<reference evidence="2" key="1">
    <citation type="submission" date="2020-10" db="EMBL/GenBank/DDBJ databases">
        <authorList>
            <person name="Gilroy R."/>
        </authorList>
    </citation>
    <scope>NUCLEOTIDE SEQUENCE</scope>
    <source>
        <strain evidence="2">ChiGjej1B1-2707</strain>
    </source>
</reference>
<dbReference type="CDD" id="cd00093">
    <property type="entry name" value="HTH_XRE"/>
    <property type="match status" value="1"/>
</dbReference>
<sequence length="245" mass="27795">MPPRTTPSNKALGDAIKARRLELGLTIEDAAFRAGVGTKTWVRYESGSAIRTDKVHGICKALRWAALGGGDEARTETYDLNIDEKSLAWPDEMCKCYGRAAAVSFVAGSEILLDYTTADLEQLASMPHGSHVGELGVSWLKDLLPQQFLTRYDYEFVYAFKCSVCRLRESAEHTGRIHVHTTTDLLAIRSMCECAGILMGEWGYEPGWDDWAKDLYMEADVDYYLYSDEYVPRSHSLHFDWWNEW</sequence>
<proteinExistence type="predicted"/>
<reference evidence="2" key="2">
    <citation type="journal article" date="2021" name="PeerJ">
        <title>Extensive microbial diversity within the chicken gut microbiome revealed by metagenomics and culture.</title>
        <authorList>
            <person name="Gilroy R."/>
            <person name="Ravi A."/>
            <person name="Getino M."/>
            <person name="Pursley I."/>
            <person name="Horton D.L."/>
            <person name="Alikhan N.F."/>
            <person name="Baker D."/>
            <person name="Gharbi K."/>
            <person name="Hall N."/>
            <person name="Watson M."/>
            <person name="Adriaenssens E.M."/>
            <person name="Foster-Nyarko E."/>
            <person name="Jarju S."/>
            <person name="Secka A."/>
            <person name="Antonio M."/>
            <person name="Oren A."/>
            <person name="Chaudhuri R.R."/>
            <person name="La Ragione R."/>
            <person name="Hildebrand F."/>
            <person name="Pallen M.J."/>
        </authorList>
    </citation>
    <scope>NUCLEOTIDE SEQUENCE</scope>
    <source>
        <strain evidence="2">ChiGjej1B1-2707</strain>
    </source>
</reference>
<dbReference type="SMART" id="SM00530">
    <property type="entry name" value="HTH_XRE"/>
    <property type="match status" value="1"/>
</dbReference>
<evidence type="ECO:0000259" key="1">
    <source>
        <dbReference type="PROSITE" id="PS50943"/>
    </source>
</evidence>
<gene>
    <name evidence="2" type="ORF">IAA69_05395</name>
</gene>
<protein>
    <submittedName>
        <fullName evidence="2">Helix-turn-helix transcriptional regulator</fullName>
    </submittedName>
</protein>
<dbReference type="Pfam" id="PF13560">
    <property type="entry name" value="HTH_31"/>
    <property type="match status" value="1"/>
</dbReference>
<dbReference type="AlphaFoldDB" id="A0A9D1D3T2"/>